<proteinExistence type="inferred from homology"/>
<dbReference type="Pfam" id="PF13537">
    <property type="entry name" value="GATase_7"/>
    <property type="match status" value="1"/>
</dbReference>
<dbReference type="InterPro" id="IPR017932">
    <property type="entry name" value="GATase_2_dom"/>
</dbReference>
<feature type="site" description="Important for beta-aspartyl-AMP intermediate formation" evidence="11">
    <location>
        <position position="376"/>
    </location>
</feature>
<evidence type="ECO:0000256" key="5">
    <source>
        <dbReference type="ARBA" id="ARBA00022840"/>
    </source>
</evidence>
<feature type="binding site" evidence="10">
    <location>
        <position position="264"/>
    </location>
    <ligand>
        <name>ATP</name>
        <dbReference type="ChEBI" id="CHEBI:30616"/>
    </ligand>
</feature>
<evidence type="ECO:0000256" key="9">
    <source>
        <dbReference type="PIRSR" id="PIRSR001589-1"/>
    </source>
</evidence>
<dbReference type="GeneID" id="95614583"/>
<evidence type="ECO:0000256" key="11">
    <source>
        <dbReference type="PIRSR" id="PIRSR001589-3"/>
    </source>
</evidence>
<dbReference type="GO" id="GO:0005524">
    <property type="term" value="F:ATP binding"/>
    <property type="evidence" value="ECO:0007669"/>
    <property type="project" value="UniProtKB-KW"/>
</dbReference>
<dbReference type="CDD" id="cd01991">
    <property type="entry name" value="Asn_synthase_B_C"/>
    <property type="match status" value="1"/>
</dbReference>
<dbReference type="GO" id="GO:0006529">
    <property type="term" value="P:asparagine biosynthetic process"/>
    <property type="evidence" value="ECO:0007669"/>
    <property type="project" value="UniProtKB-KW"/>
</dbReference>
<keyword evidence="9" id="KW-0028">Amino-acid biosynthesis</keyword>
<evidence type="ECO:0000256" key="1">
    <source>
        <dbReference type="ARBA" id="ARBA00005187"/>
    </source>
</evidence>
<organism evidence="13 14">
    <name type="scientific">Streptomyces vinaceus</name>
    <dbReference type="NCBI Taxonomy" id="1960"/>
    <lineage>
        <taxon>Bacteria</taxon>
        <taxon>Bacillati</taxon>
        <taxon>Actinomycetota</taxon>
        <taxon>Actinomycetes</taxon>
        <taxon>Kitasatosporales</taxon>
        <taxon>Streptomycetaceae</taxon>
        <taxon>Streptomyces</taxon>
    </lineage>
</organism>
<dbReference type="EMBL" id="CP023692">
    <property type="protein sequence ID" value="QEV48581.1"/>
    <property type="molecule type" value="Genomic_DNA"/>
</dbReference>
<dbReference type="PIRSF" id="PIRSF001589">
    <property type="entry name" value="Asn_synthetase_glu-h"/>
    <property type="match status" value="1"/>
</dbReference>
<dbReference type="KEGG" id="svn:CP980_28995"/>
<comment type="catalytic activity">
    <reaction evidence="8">
        <text>L-aspartate + L-glutamine + ATP + H2O = L-asparagine + L-glutamate + AMP + diphosphate + H(+)</text>
        <dbReference type="Rhea" id="RHEA:12228"/>
        <dbReference type="ChEBI" id="CHEBI:15377"/>
        <dbReference type="ChEBI" id="CHEBI:15378"/>
        <dbReference type="ChEBI" id="CHEBI:29985"/>
        <dbReference type="ChEBI" id="CHEBI:29991"/>
        <dbReference type="ChEBI" id="CHEBI:30616"/>
        <dbReference type="ChEBI" id="CHEBI:33019"/>
        <dbReference type="ChEBI" id="CHEBI:58048"/>
        <dbReference type="ChEBI" id="CHEBI:58359"/>
        <dbReference type="ChEBI" id="CHEBI:456215"/>
        <dbReference type="EC" id="6.3.5.4"/>
    </reaction>
</comment>
<dbReference type="InterPro" id="IPR006426">
    <property type="entry name" value="Asn_synth_AEB"/>
</dbReference>
<dbReference type="EC" id="6.3.5.4" evidence="3"/>
<gene>
    <name evidence="13" type="primary">asnB</name>
    <name evidence="13" type="ORF">CP980_28995</name>
</gene>
<dbReference type="PANTHER" id="PTHR43284">
    <property type="entry name" value="ASPARAGINE SYNTHETASE (GLUTAMINE-HYDROLYZING)"/>
    <property type="match status" value="1"/>
</dbReference>
<evidence type="ECO:0000256" key="7">
    <source>
        <dbReference type="ARBA" id="ARBA00022962"/>
    </source>
</evidence>
<evidence type="ECO:0000256" key="2">
    <source>
        <dbReference type="ARBA" id="ARBA00005752"/>
    </source>
</evidence>
<dbReference type="GO" id="GO:0005829">
    <property type="term" value="C:cytosol"/>
    <property type="evidence" value="ECO:0007669"/>
    <property type="project" value="TreeGrafter"/>
</dbReference>
<dbReference type="CDD" id="cd00712">
    <property type="entry name" value="AsnB"/>
    <property type="match status" value="1"/>
</dbReference>
<dbReference type="InterPro" id="IPR051786">
    <property type="entry name" value="ASN_synthetase/amidase"/>
</dbReference>
<dbReference type="SUPFAM" id="SSF56235">
    <property type="entry name" value="N-terminal nucleophile aminohydrolases (Ntn hydrolases)"/>
    <property type="match status" value="1"/>
</dbReference>
<feature type="binding site" evidence="10">
    <location>
        <position position="104"/>
    </location>
    <ligand>
        <name>L-glutamine</name>
        <dbReference type="ChEBI" id="CHEBI:58359"/>
    </ligand>
</feature>
<dbReference type="InterPro" id="IPR033738">
    <property type="entry name" value="AsnB_N"/>
</dbReference>
<comment type="pathway">
    <text evidence="1">Amino-acid biosynthesis; L-asparagine biosynthesis; L-asparagine from L-aspartate (L-Gln route): step 1/1.</text>
</comment>
<dbReference type="AlphaFoldDB" id="A0A5J6JFQ2"/>
<dbReference type="InterPro" id="IPR029055">
    <property type="entry name" value="Ntn_hydrolases_N"/>
</dbReference>
<reference evidence="13 14" key="1">
    <citation type="submission" date="2017-09" db="EMBL/GenBank/DDBJ databases">
        <authorList>
            <person name="Lee N."/>
            <person name="Cho B.-K."/>
        </authorList>
    </citation>
    <scope>NUCLEOTIDE SEQUENCE [LARGE SCALE GENOMIC DNA]</scope>
    <source>
        <strain evidence="13 14">ATCC 27476</strain>
    </source>
</reference>
<dbReference type="PANTHER" id="PTHR43284:SF1">
    <property type="entry name" value="ASPARAGINE SYNTHETASE"/>
    <property type="match status" value="1"/>
</dbReference>
<feature type="binding site" evidence="10">
    <location>
        <begin position="374"/>
        <end position="375"/>
    </location>
    <ligand>
        <name>ATP</name>
        <dbReference type="ChEBI" id="CHEBI:30616"/>
    </ligand>
</feature>
<keyword evidence="5 10" id="KW-0067">ATP-binding</keyword>
<dbReference type="InterPro" id="IPR014729">
    <property type="entry name" value="Rossmann-like_a/b/a_fold"/>
</dbReference>
<sequence length="606" mass="67346">MCGIAGWIDFDRDLTTERPTVEAMTGTLHRRGPDAAGTWLAPHAALGHRRLAIVDLEGGVQPMTARRPGSEAPVVLTYSGELYNFRELRDHLRSRGHRFTTASDTEVVLRAYLEWGTGFVDRLTGMFAFAIWDAAREELLLVRDRLGVKPLYYHAYRGGVLFASEPKAILANPLFTARTSEDKLPILFNPRLAMPWETPYTDLRQVQPGHLVRVDRSGAHEAPYWRLVSQEHGDDEDTTVRRVRDLLEQTVAEQMVADVPLCTLLSGGLDSSAVTALGARHHAKGLRSFSVDFEGAADDFRATALRPEQDTPFALAAAAHIGVDHTSILLDPAALAGVVPDALAARDLPSLGQFDASMYLLFQAIREHSTVALSGEAADEVFGGYPWFFDRDTVWGDTFPWLGNAPRLTDCLAPDVRARIRPEDDERDRYATMRARVPRLTGESGLQARMREVLFLSLQGPLLYLLDRKDRMSMAVGLEVRVPFCDHTLLEYVWNVPWKMKVADGREKSLLRAAVADLLPQEVLQRRKSAFPATFSPAHARAVRAALDGVLDDSSSPLAGRLDVTKVRELASGSGQMMTMADNLHLLLPLIEVDRWMRAYDVSFTS</sequence>
<evidence type="ECO:0000256" key="4">
    <source>
        <dbReference type="ARBA" id="ARBA00022741"/>
    </source>
</evidence>
<feature type="domain" description="Glutamine amidotransferase type-2" evidence="12">
    <location>
        <begin position="2"/>
        <end position="217"/>
    </location>
</feature>
<feature type="active site" description="For GATase activity" evidence="9">
    <location>
        <position position="2"/>
    </location>
</feature>
<evidence type="ECO:0000256" key="8">
    <source>
        <dbReference type="ARBA" id="ARBA00048741"/>
    </source>
</evidence>
<dbReference type="InterPro" id="IPR001962">
    <property type="entry name" value="Asn_synthase"/>
</dbReference>
<evidence type="ECO:0000259" key="12">
    <source>
        <dbReference type="PROSITE" id="PS51278"/>
    </source>
</evidence>
<comment type="similarity">
    <text evidence="2">Belongs to the asparagine synthetase family.</text>
</comment>
<dbReference type="Gene3D" id="3.60.20.10">
    <property type="entry name" value="Glutamine Phosphoribosylpyrophosphate, subunit 1, domain 1"/>
    <property type="match status" value="1"/>
</dbReference>
<evidence type="ECO:0000256" key="3">
    <source>
        <dbReference type="ARBA" id="ARBA00012737"/>
    </source>
</evidence>
<evidence type="ECO:0000256" key="6">
    <source>
        <dbReference type="ARBA" id="ARBA00022888"/>
    </source>
</evidence>
<dbReference type="GO" id="GO:0004066">
    <property type="term" value="F:asparagine synthase (glutamine-hydrolyzing) activity"/>
    <property type="evidence" value="ECO:0007669"/>
    <property type="project" value="UniProtKB-EC"/>
</dbReference>
<keyword evidence="14" id="KW-1185">Reference proteome</keyword>
<keyword evidence="13" id="KW-0436">Ligase</keyword>
<dbReference type="Proteomes" id="UP000325563">
    <property type="component" value="Chromosome"/>
</dbReference>
<feature type="binding site" evidence="10">
    <location>
        <position position="291"/>
    </location>
    <ligand>
        <name>ATP</name>
        <dbReference type="ChEBI" id="CHEBI:30616"/>
    </ligand>
</feature>
<evidence type="ECO:0000256" key="10">
    <source>
        <dbReference type="PIRSR" id="PIRSR001589-2"/>
    </source>
</evidence>
<dbReference type="PROSITE" id="PS51278">
    <property type="entry name" value="GATASE_TYPE_2"/>
    <property type="match status" value="1"/>
</dbReference>
<dbReference type="Pfam" id="PF00733">
    <property type="entry name" value="Asn_synthase"/>
    <property type="match status" value="1"/>
</dbReference>
<name>A0A5J6JFQ2_STRVI</name>
<keyword evidence="7 9" id="KW-0315">Glutamine amidotransferase</keyword>
<dbReference type="RefSeq" id="WP_150529392.1">
    <property type="nucleotide sequence ID" value="NZ_BNBW01000003.1"/>
</dbReference>
<evidence type="ECO:0000313" key="13">
    <source>
        <dbReference type="EMBL" id="QEV48581.1"/>
    </source>
</evidence>
<dbReference type="SUPFAM" id="SSF52402">
    <property type="entry name" value="Adenine nucleotide alpha hydrolases-like"/>
    <property type="match status" value="1"/>
</dbReference>
<accession>A0A5J6JFQ2</accession>
<protein>
    <recommendedName>
        <fullName evidence="3">asparagine synthase (glutamine-hydrolyzing)</fullName>
        <ecNumber evidence="3">6.3.5.4</ecNumber>
    </recommendedName>
</protein>
<dbReference type="Gene3D" id="3.40.50.620">
    <property type="entry name" value="HUPs"/>
    <property type="match status" value="1"/>
</dbReference>
<keyword evidence="4 10" id="KW-0547">Nucleotide-binding</keyword>
<evidence type="ECO:0000313" key="14">
    <source>
        <dbReference type="Proteomes" id="UP000325563"/>
    </source>
</evidence>
<dbReference type="NCBIfam" id="TIGR01536">
    <property type="entry name" value="asn_synth_AEB"/>
    <property type="match status" value="1"/>
</dbReference>
<keyword evidence="6 9" id="KW-0061">Asparagine biosynthesis</keyword>